<feature type="domain" description="Barstar (barnase inhibitor)" evidence="2">
    <location>
        <begin position="6"/>
        <end position="77"/>
    </location>
</feature>
<dbReference type="OrthoDB" id="4793808at2"/>
<sequence length="136" mass="15440">MASKQKLHLDGSEFSTLEGFYDHVSLRIIPGAEWGRNLDAFNDILRGGFGTPEEGFILCWDNHEISKRNLGYVETARQLRKRLERCHPSNTASVENYLAEALKNEGPTVFDWLVEIIQRHCPGGNEEADGIELILR</sequence>
<dbReference type="EMBL" id="LLYB01000127">
    <property type="protein sequence ID" value="KRR16507.1"/>
    <property type="molecule type" value="Genomic_DNA"/>
</dbReference>
<dbReference type="InterPro" id="IPR035905">
    <property type="entry name" value="Barstar-like_sf"/>
</dbReference>
<dbReference type="InterPro" id="IPR000468">
    <property type="entry name" value="Barstar"/>
</dbReference>
<organism evidence="3 4">
    <name type="scientific">Bradyrhizobium lablabi</name>
    <dbReference type="NCBI Taxonomy" id="722472"/>
    <lineage>
        <taxon>Bacteria</taxon>
        <taxon>Pseudomonadati</taxon>
        <taxon>Pseudomonadota</taxon>
        <taxon>Alphaproteobacteria</taxon>
        <taxon>Hyphomicrobiales</taxon>
        <taxon>Nitrobacteraceae</taxon>
        <taxon>Bradyrhizobium</taxon>
    </lineage>
</organism>
<evidence type="ECO:0000259" key="2">
    <source>
        <dbReference type="Pfam" id="PF01337"/>
    </source>
</evidence>
<proteinExistence type="inferred from homology"/>
<evidence type="ECO:0000313" key="4">
    <source>
        <dbReference type="Proteomes" id="UP000051660"/>
    </source>
</evidence>
<reference evidence="3 4" key="1">
    <citation type="submission" date="2014-03" db="EMBL/GenBank/DDBJ databases">
        <title>Bradyrhizobium valentinum sp. nov., isolated from effective nodules of Lupinus mariae-josephae, a lupine endemic of basic-lime soils in Eastern Spain.</title>
        <authorList>
            <person name="Duran D."/>
            <person name="Rey L."/>
            <person name="Navarro A."/>
            <person name="Busquets A."/>
            <person name="Imperial J."/>
            <person name="Ruiz-Argueso T."/>
        </authorList>
    </citation>
    <scope>NUCLEOTIDE SEQUENCE [LARGE SCALE GENOMIC DNA]</scope>
    <source>
        <strain evidence="3 4">CCBAU 23086</strain>
    </source>
</reference>
<dbReference type="Pfam" id="PF01337">
    <property type="entry name" value="Barstar"/>
    <property type="match status" value="1"/>
</dbReference>
<comment type="similarity">
    <text evidence="1">Belongs to the barstar family.</text>
</comment>
<gene>
    <name evidence="3" type="ORF">CQ14_16230</name>
</gene>
<comment type="caution">
    <text evidence="3">The sequence shown here is derived from an EMBL/GenBank/DDBJ whole genome shotgun (WGS) entry which is preliminary data.</text>
</comment>
<dbReference type="Proteomes" id="UP000051660">
    <property type="component" value="Unassembled WGS sequence"/>
</dbReference>
<protein>
    <recommendedName>
        <fullName evidence="2">Barstar (barnase inhibitor) domain-containing protein</fullName>
    </recommendedName>
</protein>
<name>A0A0R3M9E5_9BRAD</name>
<dbReference type="Gene3D" id="3.30.370.10">
    <property type="entry name" value="Barstar-like"/>
    <property type="match status" value="1"/>
</dbReference>
<accession>A0A0R3M9E5</accession>
<dbReference type="AlphaFoldDB" id="A0A0R3M9E5"/>
<evidence type="ECO:0000313" key="3">
    <source>
        <dbReference type="EMBL" id="KRR16507.1"/>
    </source>
</evidence>
<dbReference type="SUPFAM" id="SSF52038">
    <property type="entry name" value="Barstar-related"/>
    <property type="match status" value="1"/>
</dbReference>
<evidence type="ECO:0000256" key="1">
    <source>
        <dbReference type="ARBA" id="ARBA00006845"/>
    </source>
</evidence>